<protein>
    <submittedName>
        <fullName evidence="1">Uncharacterized protein</fullName>
    </submittedName>
</protein>
<proteinExistence type="predicted"/>
<comment type="caution">
    <text evidence="1">The sequence shown here is derived from an EMBL/GenBank/DDBJ whole genome shotgun (WGS) entry which is preliminary data.</text>
</comment>
<evidence type="ECO:0000313" key="1">
    <source>
        <dbReference type="EMBL" id="TVY33509.1"/>
    </source>
</evidence>
<dbReference type="EMBL" id="QGMI01001373">
    <property type="protein sequence ID" value="TVY33509.1"/>
    <property type="molecule type" value="Genomic_DNA"/>
</dbReference>
<sequence>MGLGAIYRIVQAAITYLLEFKDYHKMLYDLGIKKEKNVLNIDKASACIRCLKGELIIILINIIKYYTSSPKNRKLVIVIKIVIIDSREGPLPFIITLRKKIIDN</sequence>
<dbReference type="AlphaFoldDB" id="A0A8H8RDX5"/>
<gene>
    <name evidence="1" type="ORF">LOCC1_G008304</name>
</gene>
<reference evidence="1 2" key="1">
    <citation type="submission" date="2018-05" db="EMBL/GenBank/DDBJ databases">
        <title>Genome sequencing and assembly of the regulated plant pathogen Lachnellula willkommii and related sister species for the development of diagnostic species identification markers.</title>
        <authorList>
            <person name="Giroux E."/>
            <person name="Bilodeau G."/>
        </authorList>
    </citation>
    <scope>NUCLEOTIDE SEQUENCE [LARGE SCALE GENOMIC DNA]</scope>
    <source>
        <strain evidence="1 2">CBS 160.35</strain>
    </source>
</reference>
<organism evidence="1 2">
    <name type="scientific">Lachnellula occidentalis</name>
    <dbReference type="NCBI Taxonomy" id="215460"/>
    <lineage>
        <taxon>Eukaryota</taxon>
        <taxon>Fungi</taxon>
        <taxon>Dikarya</taxon>
        <taxon>Ascomycota</taxon>
        <taxon>Pezizomycotina</taxon>
        <taxon>Leotiomycetes</taxon>
        <taxon>Helotiales</taxon>
        <taxon>Lachnaceae</taxon>
        <taxon>Lachnellula</taxon>
    </lineage>
</organism>
<dbReference type="Proteomes" id="UP000443090">
    <property type="component" value="Unassembled WGS sequence"/>
</dbReference>
<accession>A0A8H8RDX5</accession>
<keyword evidence="2" id="KW-1185">Reference proteome</keyword>
<name>A0A8H8RDX5_9HELO</name>
<evidence type="ECO:0000313" key="2">
    <source>
        <dbReference type="Proteomes" id="UP000443090"/>
    </source>
</evidence>